<dbReference type="RefSeq" id="WP_169198731.1">
    <property type="nucleotide sequence ID" value="NZ_WTVH02000009.1"/>
</dbReference>
<dbReference type="Pfam" id="PF08281">
    <property type="entry name" value="Sigma70_r4_2"/>
    <property type="match status" value="1"/>
</dbReference>
<evidence type="ECO:0000256" key="2">
    <source>
        <dbReference type="ARBA" id="ARBA00023015"/>
    </source>
</evidence>
<dbReference type="EMBL" id="WTVH01000014">
    <property type="protein sequence ID" value="NMF93457.1"/>
    <property type="molecule type" value="Genomic_DNA"/>
</dbReference>
<dbReference type="SUPFAM" id="SSF88659">
    <property type="entry name" value="Sigma3 and sigma4 domains of RNA polymerase sigma factors"/>
    <property type="match status" value="1"/>
</dbReference>
<dbReference type="InterPro" id="IPR039425">
    <property type="entry name" value="RNA_pol_sigma-70-like"/>
</dbReference>
<organism evidence="8 9">
    <name type="scientific">Aromatoleum buckelii</name>
    <dbReference type="NCBI Taxonomy" id="200254"/>
    <lineage>
        <taxon>Bacteria</taxon>
        <taxon>Pseudomonadati</taxon>
        <taxon>Pseudomonadota</taxon>
        <taxon>Betaproteobacteria</taxon>
        <taxon>Rhodocyclales</taxon>
        <taxon>Rhodocyclaceae</taxon>
        <taxon>Aromatoleum</taxon>
    </lineage>
</organism>
<name>A0ABX1N2H5_9RHOO</name>
<dbReference type="Pfam" id="PF04542">
    <property type="entry name" value="Sigma70_r2"/>
    <property type="match status" value="1"/>
</dbReference>
<accession>A0ABX1N2H5</accession>
<keyword evidence="4" id="KW-0238">DNA-binding</keyword>
<evidence type="ECO:0000259" key="7">
    <source>
        <dbReference type="Pfam" id="PF08281"/>
    </source>
</evidence>
<dbReference type="Gene3D" id="1.10.1740.10">
    <property type="match status" value="1"/>
</dbReference>
<dbReference type="InterPro" id="IPR013324">
    <property type="entry name" value="RNA_pol_sigma_r3/r4-like"/>
</dbReference>
<dbReference type="Gene3D" id="1.10.10.10">
    <property type="entry name" value="Winged helix-like DNA-binding domain superfamily/Winged helix DNA-binding domain"/>
    <property type="match status" value="1"/>
</dbReference>
<evidence type="ECO:0000256" key="4">
    <source>
        <dbReference type="ARBA" id="ARBA00023125"/>
    </source>
</evidence>
<feature type="domain" description="RNA polymerase sigma-70 region 2" evidence="6">
    <location>
        <begin position="27"/>
        <end position="93"/>
    </location>
</feature>
<evidence type="ECO:0000256" key="5">
    <source>
        <dbReference type="ARBA" id="ARBA00023163"/>
    </source>
</evidence>
<dbReference type="InterPro" id="IPR013325">
    <property type="entry name" value="RNA_pol_sigma_r2"/>
</dbReference>
<dbReference type="InterPro" id="IPR014284">
    <property type="entry name" value="RNA_pol_sigma-70_dom"/>
</dbReference>
<dbReference type="SUPFAM" id="SSF88946">
    <property type="entry name" value="Sigma2 domain of RNA polymerase sigma factors"/>
    <property type="match status" value="1"/>
</dbReference>
<dbReference type="InterPro" id="IPR013249">
    <property type="entry name" value="RNA_pol_sigma70_r4_t2"/>
</dbReference>
<keyword evidence="2" id="KW-0805">Transcription regulation</keyword>
<dbReference type="InterPro" id="IPR007627">
    <property type="entry name" value="RNA_pol_sigma70_r2"/>
</dbReference>
<dbReference type="PANTHER" id="PTHR43133:SF8">
    <property type="entry name" value="RNA POLYMERASE SIGMA FACTOR HI_1459-RELATED"/>
    <property type="match status" value="1"/>
</dbReference>
<keyword evidence="9" id="KW-1185">Reference proteome</keyword>
<feature type="domain" description="RNA polymerase sigma factor 70 region 4 type 2" evidence="7">
    <location>
        <begin position="125"/>
        <end position="176"/>
    </location>
</feature>
<evidence type="ECO:0000259" key="6">
    <source>
        <dbReference type="Pfam" id="PF04542"/>
    </source>
</evidence>
<evidence type="ECO:0000256" key="1">
    <source>
        <dbReference type="ARBA" id="ARBA00010641"/>
    </source>
</evidence>
<protein>
    <submittedName>
        <fullName evidence="8">Sigma-70 family RNA polymerase sigma factor</fullName>
    </submittedName>
</protein>
<comment type="similarity">
    <text evidence="1">Belongs to the sigma-70 factor family. ECF subfamily.</text>
</comment>
<proteinExistence type="inferred from homology"/>
<gene>
    <name evidence="8" type="ORF">GO608_08975</name>
</gene>
<dbReference type="Proteomes" id="UP000601990">
    <property type="component" value="Unassembled WGS sequence"/>
</dbReference>
<evidence type="ECO:0000256" key="3">
    <source>
        <dbReference type="ARBA" id="ARBA00023082"/>
    </source>
</evidence>
<evidence type="ECO:0000313" key="8">
    <source>
        <dbReference type="EMBL" id="NMF93457.1"/>
    </source>
</evidence>
<keyword evidence="3" id="KW-0731">Sigma factor</keyword>
<reference evidence="8" key="1">
    <citation type="submission" date="2019-12" db="EMBL/GenBank/DDBJ databases">
        <title>Comparative genomics gives insights into the taxonomy of the Azoarcus-Aromatoleum group and reveals separate origins of nif in the plant-associated Azoarcus and non-plant-associated Aromatoleum sub-groups.</title>
        <authorList>
            <person name="Lafos M."/>
            <person name="Maluk M."/>
            <person name="Batista M."/>
            <person name="Junghare M."/>
            <person name="Carmona M."/>
            <person name="Faoro H."/>
            <person name="Cruz L.M."/>
            <person name="Battistoni F."/>
            <person name="De Souza E."/>
            <person name="Pedrosa F."/>
            <person name="Chen W.-M."/>
            <person name="Poole P.S."/>
            <person name="Dixon R.A."/>
            <person name="James E.K."/>
        </authorList>
    </citation>
    <scope>NUCLEOTIDE SEQUENCE</scope>
    <source>
        <strain evidence="8">U120</strain>
    </source>
</reference>
<evidence type="ECO:0000313" key="9">
    <source>
        <dbReference type="Proteomes" id="UP000601990"/>
    </source>
</evidence>
<keyword evidence="5" id="KW-0804">Transcription</keyword>
<dbReference type="CDD" id="cd06171">
    <property type="entry name" value="Sigma70_r4"/>
    <property type="match status" value="1"/>
</dbReference>
<sequence>MDDADAERDNAFIVLARAGDARAFGEIVRRYQDRVFSFILRLTGTRDEAMDLTQEVFMKAWQALPDWRPEARFSTWLLQIARNLSIDMLRRRQVVQFAPLDDELDLADTAMGPEACYATRQRDAQLAQALQRIPTEQREILLLREVEDLTYTDIAQTLGIRPGTVKSRLARARAALLERLGRKTGEGHG</sequence>
<dbReference type="InterPro" id="IPR036388">
    <property type="entry name" value="WH-like_DNA-bd_sf"/>
</dbReference>
<comment type="caution">
    <text evidence="8">The sequence shown here is derived from an EMBL/GenBank/DDBJ whole genome shotgun (WGS) entry which is preliminary data.</text>
</comment>
<dbReference type="PANTHER" id="PTHR43133">
    <property type="entry name" value="RNA POLYMERASE ECF-TYPE SIGMA FACTO"/>
    <property type="match status" value="1"/>
</dbReference>
<dbReference type="NCBIfam" id="TIGR02937">
    <property type="entry name" value="sigma70-ECF"/>
    <property type="match status" value="1"/>
</dbReference>